<dbReference type="GO" id="GO:0005819">
    <property type="term" value="C:spindle"/>
    <property type="evidence" value="ECO:0007669"/>
    <property type="project" value="InterPro"/>
</dbReference>
<dbReference type="GO" id="GO:0060236">
    <property type="term" value="P:regulation of mitotic spindle organization"/>
    <property type="evidence" value="ECO:0007669"/>
    <property type="project" value="InterPro"/>
</dbReference>
<dbReference type="GO" id="GO:0008017">
    <property type="term" value="F:microtubule binding"/>
    <property type="evidence" value="ECO:0007669"/>
    <property type="project" value="TreeGrafter"/>
</dbReference>
<keyword evidence="3" id="KW-1185">Reference proteome</keyword>
<dbReference type="GO" id="GO:0090307">
    <property type="term" value="P:mitotic spindle assembly"/>
    <property type="evidence" value="ECO:0007669"/>
    <property type="project" value="TreeGrafter"/>
</dbReference>
<dbReference type="PANTHER" id="PTHR14326">
    <property type="entry name" value="TARGETING PROTEIN FOR XKLP2"/>
    <property type="match status" value="1"/>
</dbReference>
<dbReference type="Proteomes" id="UP000008021">
    <property type="component" value="Chromosome 5"/>
</dbReference>
<dbReference type="InterPro" id="IPR027330">
    <property type="entry name" value="TPX2_central_dom"/>
</dbReference>
<dbReference type="AlphaFoldDB" id="A0A0E0DMK0"/>
<proteinExistence type="predicted"/>
<accession>A0A0E0DMK0</accession>
<reference evidence="2" key="1">
    <citation type="submission" date="2015-04" db="UniProtKB">
        <authorList>
            <consortium name="EnsemblPlants"/>
        </authorList>
    </citation>
    <scope>IDENTIFICATION</scope>
</reference>
<name>A0A0E0DMK0_9ORYZ</name>
<organism evidence="2">
    <name type="scientific">Oryza meridionalis</name>
    <dbReference type="NCBI Taxonomy" id="40149"/>
    <lineage>
        <taxon>Eukaryota</taxon>
        <taxon>Viridiplantae</taxon>
        <taxon>Streptophyta</taxon>
        <taxon>Embryophyta</taxon>
        <taxon>Tracheophyta</taxon>
        <taxon>Spermatophyta</taxon>
        <taxon>Magnoliopsida</taxon>
        <taxon>Liliopsida</taxon>
        <taxon>Poales</taxon>
        <taxon>Poaceae</taxon>
        <taxon>BOP clade</taxon>
        <taxon>Oryzoideae</taxon>
        <taxon>Oryzeae</taxon>
        <taxon>Oryzinae</taxon>
        <taxon>Oryza</taxon>
    </lineage>
</organism>
<evidence type="ECO:0000259" key="1">
    <source>
        <dbReference type="Pfam" id="PF12214"/>
    </source>
</evidence>
<dbReference type="EnsemblPlants" id="OMERI05G04440.1">
    <property type="protein sequence ID" value="OMERI05G04440.1"/>
    <property type="gene ID" value="OMERI05G04440"/>
</dbReference>
<reference evidence="2" key="2">
    <citation type="submission" date="2018-05" db="EMBL/GenBank/DDBJ databases">
        <title>OmerRS3 (Oryza meridionalis Reference Sequence Version 3).</title>
        <authorList>
            <person name="Zhang J."/>
            <person name="Kudrna D."/>
            <person name="Lee S."/>
            <person name="Talag J."/>
            <person name="Welchert J."/>
            <person name="Wing R.A."/>
        </authorList>
    </citation>
    <scope>NUCLEOTIDE SEQUENCE [LARGE SCALE GENOMIC DNA]</scope>
    <source>
        <strain evidence="2">cv. OR44</strain>
    </source>
</reference>
<dbReference type="HOGENOM" id="CLU_1698306_0_0_1"/>
<dbReference type="Pfam" id="PF12214">
    <property type="entry name" value="TPX2_importin"/>
    <property type="match status" value="1"/>
</dbReference>
<dbReference type="InterPro" id="IPR009675">
    <property type="entry name" value="TPX2_fam"/>
</dbReference>
<feature type="domain" description="TPX2 central" evidence="1">
    <location>
        <begin position="11"/>
        <end position="96"/>
    </location>
</feature>
<evidence type="ECO:0000313" key="2">
    <source>
        <dbReference type="EnsemblPlants" id="OMERI05G04440.1"/>
    </source>
</evidence>
<dbReference type="PANTHER" id="PTHR14326:SF44">
    <property type="entry name" value="TARGETING PROTEIN FOR XKLP2"/>
    <property type="match status" value="1"/>
</dbReference>
<evidence type="ECO:0000313" key="3">
    <source>
        <dbReference type="Proteomes" id="UP000008021"/>
    </source>
</evidence>
<dbReference type="STRING" id="40149.A0A0E0DMK0"/>
<dbReference type="Gramene" id="OMERI05G04440.1">
    <property type="protein sequence ID" value="OMERI05G04440.1"/>
    <property type="gene ID" value="OMERI05G04440"/>
</dbReference>
<protein>
    <recommendedName>
        <fullName evidence="1">TPX2 central domain-containing protein</fullName>
    </recommendedName>
</protein>
<dbReference type="GO" id="GO:0030295">
    <property type="term" value="F:protein kinase activator activity"/>
    <property type="evidence" value="ECO:0007669"/>
    <property type="project" value="TreeGrafter"/>
</dbReference>
<dbReference type="GO" id="GO:0005880">
    <property type="term" value="C:nuclear microtubule"/>
    <property type="evidence" value="ECO:0007669"/>
    <property type="project" value="TreeGrafter"/>
</dbReference>
<sequence length="155" mass="17806">MRQLHYQEDLMLTKPKEVEFQTSHRVRAVRVKSYAELEEEMLANIPKFRAQPFNKKIAEAPSFPPLPRKAQQFPEFSEFHIKMMVRATRHADTCSEASSVGTVRIAEALHFLLFQGKLHSFLNSVFLPFHLVDKDGGYLSLTIDIIDCKIISMVG</sequence>